<feature type="domain" description="Formiminotransferase N-terminal subdomain" evidence="1">
    <location>
        <begin position="1"/>
        <end position="160"/>
    </location>
</feature>
<dbReference type="GO" id="GO:0005542">
    <property type="term" value="F:folic acid binding"/>
    <property type="evidence" value="ECO:0007669"/>
    <property type="project" value="InterPro"/>
</dbReference>
<dbReference type="Proteomes" id="UP000001449">
    <property type="component" value="Chromosome 5"/>
</dbReference>
<dbReference type="InterPro" id="IPR022384">
    <property type="entry name" value="FormiminoTrfase_cat_dom_sf"/>
</dbReference>
<gene>
    <name evidence="2" type="ORF">THAPSDRAFT_4991</name>
</gene>
<dbReference type="PANTHER" id="PTHR12234">
    <property type="entry name" value="FORMIMINOTRANSFERASE-CYCLODEAMINASE"/>
    <property type="match status" value="1"/>
</dbReference>
<accession>B8C1N3</accession>
<reference evidence="2 3" key="2">
    <citation type="journal article" date="2008" name="Nature">
        <title>The Phaeodactylum genome reveals the evolutionary history of diatom genomes.</title>
        <authorList>
            <person name="Bowler C."/>
            <person name="Allen A.E."/>
            <person name="Badger J.H."/>
            <person name="Grimwood J."/>
            <person name="Jabbari K."/>
            <person name="Kuo A."/>
            <person name="Maheswari U."/>
            <person name="Martens C."/>
            <person name="Maumus F."/>
            <person name="Otillar R.P."/>
            <person name="Rayko E."/>
            <person name="Salamov A."/>
            <person name="Vandepoele K."/>
            <person name="Beszteri B."/>
            <person name="Gruber A."/>
            <person name="Heijde M."/>
            <person name="Katinka M."/>
            <person name="Mock T."/>
            <person name="Valentin K."/>
            <person name="Verret F."/>
            <person name="Berges J.A."/>
            <person name="Brownlee C."/>
            <person name="Cadoret J.P."/>
            <person name="Chiovitti A."/>
            <person name="Choi C.J."/>
            <person name="Coesel S."/>
            <person name="De Martino A."/>
            <person name="Detter J.C."/>
            <person name="Durkin C."/>
            <person name="Falciatore A."/>
            <person name="Fournet J."/>
            <person name="Haruta M."/>
            <person name="Huysman M.J."/>
            <person name="Jenkins B.D."/>
            <person name="Jiroutova K."/>
            <person name="Jorgensen R.E."/>
            <person name="Joubert Y."/>
            <person name="Kaplan A."/>
            <person name="Kroger N."/>
            <person name="Kroth P.G."/>
            <person name="La Roche J."/>
            <person name="Lindquist E."/>
            <person name="Lommer M."/>
            <person name="Martin-Jezequel V."/>
            <person name="Lopez P.J."/>
            <person name="Lucas S."/>
            <person name="Mangogna M."/>
            <person name="McGinnis K."/>
            <person name="Medlin L.K."/>
            <person name="Montsant A."/>
            <person name="Oudot-Le Secq M.P."/>
            <person name="Napoli C."/>
            <person name="Obornik M."/>
            <person name="Parker M.S."/>
            <person name="Petit J.L."/>
            <person name="Porcel B.M."/>
            <person name="Poulsen N."/>
            <person name="Robison M."/>
            <person name="Rychlewski L."/>
            <person name="Rynearson T.A."/>
            <person name="Schmutz J."/>
            <person name="Shapiro H."/>
            <person name="Siaut M."/>
            <person name="Stanley M."/>
            <person name="Sussman M.R."/>
            <person name="Taylor A.R."/>
            <person name="Vardi A."/>
            <person name="von Dassow P."/>
            <person name="Vyverman W."/>
            <person name="Willis A."/>
            <person name="Wyrwicz L.S."/>
            <person name="Rokhsar D.S."/>
            <person name="Weissenbach J."/>
            <person name="Armbrust E.V."/>
            <person name="Green B.R."/>
            <person name="Van de Peer Y."/>
            <person name="Grigoriev I.V."/>
        </authorList>
    </citation>
    <scope>NUCLEOTIDE SEQUENCE [LARGE SCALE GENOMIC DNA]</scope>
    <source>
        <strain evidence="2 3">CCMP1335</strain>
    </source>
</reference>
<evidence type="ECO:0000259" key="1">
    <source>
        <dbReference type="SMART" id="SM01222"/>
    </source>
</evidence>
<dbReference type="PANTHER" id="PTHR12234:SF1">
    <property type="entry name" value="FORMIMINOTRANSFERASE N-TERMINAL SUBDOMAIN-CONTAINING PROTEIN"/>
    <property type="match status" value="1"/>
</dbReference>
<dbReference type="Gene3D" id="3.30.990.10">
    <property type="entry name" value="Formiminotransferase, N-terminal subdomain"/>
    <property type="match status" value="1"/>
</dbReference>
<dbReference type="SMART" id="SM01222">
    <property type="entry name" value="FTCD_N"/>
    <property type="match status" value="1"/>
</dbReference>
<dbReference type="InterPro" id="IPR051623">
    <property type="entry name" value="FTCD"/>
</dbReference>
<dbReference type="RefSeq" id="XP_002290044.1">
    <property type="nucleotide sequence ID" value="XM_002290008.1"/>
</dbReference>
<proteinExistence type="predicted"/>
<name>B8C1N3_THAPS</name>
<dbReference type="eggNOG" id="ENOG502RWB8">
    <property type="taxonomic scope" value="Eukaryota"/>
</dbReference>
<sequence>MASVAMVHAYADIPYDRSSFHLAGRSDCVANVASSLIVNALREIDVDLDSSSTANTEVKRHPFVGLVDHVSIMPLSSTTPSPAAEAAREIGNTLTTSNLVNVHYYGLACPNNTPLAKVRRESTGFFSSGGAIDYNNHNAKDGELTSASAKKGATTVGTPASFVENFNIRLTPNISFDRARTLTQFLRGRNIIAKGYGVEGVEALTLPYHVEGKETMYEVACNLTNPSVGSVDKVKAAIGDWIEMQKQQLMEERDKDTADERYGYEYFIDEAYPVGTTETQCIDVLAMKSGDEEAFRDLYDEEVYHNFQRYLK</sequence>
<protein>
    <recommendedName>
        <fullName evidence="1">Formiminotransferase N-terminal subdomain domain-containing protein</fullName>
    </recommendedName>
</protein>
<dbReference type="STRING" id="35128.B8C1N3"/>
<dbReference type="SUPFAM" id="SSF55116">
    <property type="entry name" value="Formiminotransferase domain of formiminotransferase-cyclodeaminase"/>
    <property type="match status" value="1"/>
</dbReference>
<evidence type="ECO:0000313" key="3">
    <source>
        <dbReference type="Proteomes" id="UP000001449"/>
    </source>
</evidence>
<keyword evidence="3" id="KW-1185">Reference proteome</keyword>
<dbReference type="EMBL" id="CM000642">
    <property type="protein sequence ID" value="EED91796.1"/>
    <property type="molecule type" value="Genomic_DNA"/>
</dbReference>
<dbReference type="KEGG" id="tps:THAPSDRAFT_4991"/>
<evidence type="ECO:0000313" key="2">
    <source>
        <dbReference type="EMBL" id="EED91796.1"/>
    </source>
</evidence>
<dbReference type="InterPro" id="IPR012886">
    <property type="entry name" value="Formiminotransferase_N"/>
</dbReference>
<organism evidence="2 3">
    <name type="scientific">Thalassiosira pseudonana</name>
    <name type="common">Marine diatom</name>
    <name type="synonym">Cyclotella nana</name>
    <dbReference type="NCBI Taxonomy" id="35128"/>
    <lineage>
        <taxon>Eukaryota</taxon>
        <taxon>Sar</taxon>
        <taxon>Stramenopiles</taxon>
        <taxon>Ochrophyta</taxon>
        <taxon>Bacillariophyta</taxon>
        <taxon>Coscinodiscophyceae</taxon>
        <taxon>Thalassiosirophycidae</taxon>
        <taxon>Thalassiosirales</taxon>
        <taxon>Thalassiosiraceae</taxon>
        <taxon>Thalassiosira</taxon>
    </lineage>
</organism>
<dbReference type="GeneID" id="7447248"/>
<dbReference type="Pfam" id="PF07837">
    <property type="entry name" value="FTCD_N"/>
    <property type="match status" value="1"/>
</dbReference>
<dbReference type="HOGENOM" id="CLU_892795_0_0_1"/>
<dbReference type="GO" id="GO:0016740">
    <property type="term" value="F:transferase activity"/>
    <property type="evidence" value="ECO:0007669"/>
    <property type="project" value="InterPro"/>
</dbReference>
<dbReference type="InParanoid" id="B8C1N3"/>
<dbReference type="PaxDb" id="35128-Thaps4991"/>
<dbReference type="AlphaFoldDB" id="B8C1N3"/>
<reference evidence="2 3" key="1">
    <citation type="journal article" date="2004" name="Science">
        <title>The genome of the diatom Thalassiosira pseudonana: ecology, evolution, and metabolism.</title>
        <authorList>
            <person name="Armbrust E.V."/>
            <person name="Berges J.A."/>
            <person name="Bowler C."/>
            <person name="Green B.R."/>
            <person name="Martinez D."/>
            <person name="Putnam N.H."/>
            <person name="Zhou S."/>
            <person name="Allen A.E."/>
            <person name="Apt K.E."/>
            <person name="Bechner M."/>
            <person name="Brzezinski M.A."/>
            <person name="Chaal B.K."/>
            <person name="Chiovitti A."/>
            <person name="Davis A.K."/>
            <person name="Demarest M.S."/>
            <person name="Detter J.C."/>
            <person name="Glavina T."/>
            <person name="Goodstein D."/>
            <person name="Hadi M.Z."/>
            <person name="Hellsten U."/>
            <person name="Hildebrand M."/>
            <person name="Jenkins B.D."/>
            <person name="Jurka J."/>
            <person name="Kapitonov V.V."/>
            <person name="Kroger N."/>
            <person name="Lau W.W."/>
            <person name="Lane T.W."/>
            <person name="Larimer F.W."/>
            <person name="Lippmeier J.C."/>
            <person name="Lucas S."/>
            <person name="Medina M."/>
            <person name="Montsant A."/>
            <person name="Obornik M."/>
            <person name="Parker M.S."/>
            <person name="Palenik B."/>
            <person name="Pazour G.J."/>
            <person name="Richardson P.M."/>
            <person name="Rynearson T.A."/>
            <person name="Saito M.A."/>
            <person name="Schwartz D.C."/>
            <person name="Thamatrakoln K."/>
            <person name="Valentin K."/>
            <person name="Vardi A."/>
            <person name="Wilkerson F.P."/>
            <person name="Rokhsar D.S."/>
        </authorList>
    </citation>
    <scope>NUCLEOTIDE SEQUENCE [LARGE SCALE GENOMIC DNA]</scope>
    <source>
        <strain evidence="2 3">CCMP1335</strain>
    </source>
</reference>
<dbReference type="InterPro" id="IPR037064">
    <property type="entry name" value="Formiminotransferase_N_sf"/>
</dbReference>
<dbReference type="OMA" id="VNVHYYG"/>